<dbReference type="EMBL" id="STGW01000014">
    <property type="protein sequence ID" value="THV09311.1"/>
    <property type="molecule type" value="Genomic_DNA"/>
</dbReference>
<dbReference type="PANTHER" id="PTHR39338">
    <property type="entry name" value="BLL5662 PROTEIN-RELATED"/>
    <property type="match status" value="1"/>
</dbReference>
<proteinExistence type="predicted"/>
<dbReference type="InterPro" id="IPR036465">
    <property type="entry name" value="vWFA_dom_sf"/>
</dbReference>
<accession>A0A4S8N1M3</accession>
<dbReference type="PANTHER" id="PTHR39338:SF5">
    <property type="entry name" value="BLR6139 PROTEIN"/>
    <property type="match status" value="1"/>
</dbReference>
<dbReference type="Pfam" id="PF05762">
    <property type="entry name" value="VWA_CoxE"/>
    <property type="match status" value="1"/>
</dbReference>
<protein>
    <submittedName>
        <fullName evidence="1">VWA domain-containing protein</fullName>
    </submittedName>
</protein>
<organism evidence="1 2">
    <name type="scientific">Nocardioides caeni</name>
    <dbReference type="NCBI Taxonomy" id="574700"/>
    <lineage>
        <taxon>Bacteria</taxon>
        <taxon>Bacillati</taxon>
        <taxon>Actinomycetota</taxon>
        <taxon>Actinomycetes</taxon>
        <taxon>Propionibacteriales</taxon>
        <taxon>Nocardioidaceae</taxon>
        <taxon>Nocardioides</taxon>
    </lineage>
</organism>
<keyword evidence="2" id="KW-1185">Reference proteome</keyword>
<dbReference type="InterPro" id="IPR008912">
    <property type="entry name" value="Uncharacterised_CoxE"/>
</dbReference>
<dbReference type="RefSeq" id="WP_136563971.1">
    <property type="nucleotide sequence ID" value="NZ_BAABLS010000006.1"/>
</dbReference>
<dbReference type="InterPro" id="IPR011195">
    <property type="entry name" value="UCP010256"/>
</dbReference>
<dbReference type="AlphaFoldDB" id="A0A4S8N1M3"/>
<dbReference type="OrthoDB" id="5174525at2"/>
<comment type="caution">
    <text evidence="1">The sequence shown here is derived from an EMBL/GenBank/DDBJ whole genome shotgun (WGS) entry which is preliminary data.</text>
</comment>
<dbReference type="PIRSF" id="PIRSF010256">
    <property type="entry name" value="CoxE_vWa"/>
    <property type="match status" value="1"/>
</dbReference>
<dbReference type="SUPFAM" id="SSF53300">
    <property type="entry name" value="vWA-like"/>
    <property type="match status" value="1"/>
</dbReference>
<reference evidence="1 2" key="1">
    <citation type="journal article" date="2009" name="Int. J. Syst. Evol. Microbiol.">
        <title>Nocardioides caeni sp. nov., isolated from wastewater.</title>
        <authorList>
            <person name="Yoon J.H."/>
            <person name="Kang S.J."/>
            <person name="Park S."/>
            <person name="Kim W."/>
            <person name="Oh T.K."/>
        </authorList>
    </citation>
    <scope>NUCLEOTIDE SEQUENCE [LARGE SCALE GENOMIC DNA]</scope>
    <source>
        <strain evidence="1 2">DSM 23134</strain>
    </source>
</reference>
<dbReference type="Proteomes" id="UP000307087">
    <property type="component" value="Unassembled WGS sequence"/>
</dbReference>
<name>A0A4S8N1M3_9ACTN</name>
<evidence type="ECO:0000313" key="2">
    <source>
        <dbReference type="Proteomes" id="UP000307087"/>
    </source>
</evidence>
<evidence type="ECO:0000313" key="1">
    <source>
        <dbReference type="EMBL" id="THV09311.1"/>
    </source>
</evidence>
<gene>
    <name evidence="1" type="ORF">E9934_16345</name>
</gene>
<sequence>MSTEPTRERRDQSGLLDRHLAFVEALRGAGLSVSLAEDLDALLALGAVRWDDRETVRDAFAATMVKKQAQRVTFDALFDVYFPAMVGDGVAREGAPDAEGDQGAVRDNATALLDFRERLGEVLEAAQLDPAEMRRMAAEMVGRFGSMPGRGPGLSSWSAYTALQRVSPQELVDQIMQALMAAGADEDDARRQANRRIGAFAATVEDDARRRIAEEKGPEHIADVAIRPSIDKLAFMSARRVDLDEMRKEIFPLARRLATRLAKEQHSRHARTAPLDFRRTVRASIATGGVPITTHHRPKRPHRTDLVVLTDISGSVANFSQFTLLFVFALREVFQSMRAFTFIDHVHEVTDHFRPGADPADVMADLAASASHAALWGRTNYGRAFAKFNENFADALTPKTTLLILGDARSNYSDLHEDALRQLAGSVKRSFWLNPEHQRNWGTGDSAAPTYADIVPMIECRNLTQLSEFVHDLAW</sequence>